<gene>
    <name evidence="2" type="ORF">ENX07_07595</name>
</gene>
<evidence type="ECO:0000313" key="2">
    <source>
        <dbReference type="EMBL" id="HGE99911.1"/>
    </source>
</evidence>
<evidence type="ECO:0000256" key="1">
    <source>
        <dbReference type="SAM" id="Phobius"/>
    </source>
</evidence>
<dbReference type="AlphaFoldDB" id="A0A7C3YQT1"/>
<organism evidence="2">
    <name type="scientific">candidate division WOR-3 bacterium</name>
    <dbReference type="NCBI Taxonomy" id="2052148"/>
    <lineage>
        <taxon>Bacteria</taxon>
        <taxon>Bacteria division WOR-3</taxon>
    </lineage>
</organism>
<proteinExistence type="predicted"/>
<name>A0A7C3YQT1_UNCW3</name>
<keyword evidence="1" id="KW-0812">Transmembrane</keyword>
<protein>
    <submittedName>
        <fullName evidence="2">Uncharacterized protein</fullName>
    </submittedName>
</protein>
<keyword evidence="1" id="KW-0472">Membrane</keyword>
<sequence length="208" mass="23738">MTAIFLLPILFSVPLDLLDSLYQSGNYRMVIEEGESLLSLTEKKEERIAVLKIMAFSAVALAAEEEAKDYFRAILKIAPHFFLDSVTTSPKILNVFFKAKEEFNRMRREEGVVLSPLVYFYPGLFQLRTGKRTKGYFLTSLTTISAIGLLTGLVLTPIFHHSYLEKKSPEEIESAYHLYKLAYISREVFAVSLAFSYSLHLLDLKFSE</sequence>
<accession>A0A7C3YQT1</accession>
<feature type="transmembrane region" description="Helical" evidence="1">
    <location>
        <begin position="136"/>
        <end position="163"/>
    </location>
</feature>
<keyword evidence="1" id="KW-1133">Transmembrane helix</keyword>
<dbReference type="EMBL" id="DTMQ01000046">
    <property type="protein sequence ID" value="HGE99911.1"/>
    <property type="molecule type" value="Genomic_DNA"/>
</dbReference>
<reference evidence="2" key="1">
    <citation type="journal article" date="2020" name="mSystems">
        <title>Genome- and Community-Level Interaction Insights into Carbon Utilization and Element Cycling Functions of Hydrothermarchaeota in Hydrothermal Sediment.</title>
        <authorList>
            <person name="Zhou Z."/>
            <person name="Liu Y."/>
            <person name="Xu W."/>
            <person name="Pan J."/>
            <person name="Luo Z.H."/>
            <person name="Li M."/>
        </authorList>
    </citation>
    <scope>NUCLEOTIDE SEQUENCE [LARGE SCALE GENOMIC DNA]</scope>
    <source>
        <strain evidence="2">SpSt-906</strain>
    </source>
</reference>
<comment type="caution">
    <text evidence="2">The sequence shown here is derived from an EMBL/GenBank/DDBJ whole genome shotgun (WGS) entry which is preliminary data.</text>
</comment>